<name>A0A411PH08_9GAMM</name>
<sequence length="183" mass="19564">MATDHQRRNLVIGIAVGSVMLSAGGWFAIDGNNKPLTIAAALVELDQLLAAYANNNASVNGEWDLAQMLNHCAQSVEYSLSGFPEHKSDLFKHSVGALAFTAFAAKGRMTHGLSEPIPGAPTLAAGGSVAAAAQRFKASLAQFHSFSGMLMPHFAYGYLSKAQYELAHVMHFYNHLTQVVHHG</sequence>
<gene>
    <name evidence="2" type="ORF">EXU30_09385</name>
</gene>
<dbReference type="OrthoDB" id="336237at2"/>
<evidence type="ECO:0000313" key="3">
    <source>
        <dbReference type="Proteomes" id="UP000291106"/>
    </source>
</evidence>
<proteinExistence type="predicted"/>
<keyword evidence="1" id="KW-1133">Transmembrane helix</keyword>
<dbReference type="EMBL" id="CP036200">
    <property type="protein sequence ID" value="QBF82886.1"/>
    <property type="molecule type" value="Genomic_DNA"/>
</dbReference>
<dbReference type="KEGG" id="smai:EXU30_09385"/>
<dbReference type="InterPro" id="IPR011463">
    <property type="entry name" value="DUF1569"/>
</dbReference>
<evidence type="ECO:0000256" key="1">
    <source>
        <dbReference type="SAM" id="Phobius"/>
    </source>
</evidence>
<keyword evidence="1" id="KW-0812">Transmembrane</keyword>
<dbReference type="AlphaFoldDB" id="A0A411PH08"/>
<accession>A0A411PH08</accession>
<evidence type="ECO:0000313" key="2">
    <source>
        <dbReference type="EMBL" id="QBF82886.1"/>
    </source>
</evidence>
<organism evidence="2 3">
    <name type="scientific">Shewanella maritima</name>
    <dbReference type="NCBI Taxonomy" id="2520507"/>
    <lineage>
        <taxon>Bacteria</taxon>
        <taxon>Pseudomonadati</taxon>
        <taxon>Pseudomonadota</taxon>
        <taxon>Gammaproteobacteria</taxon>
        <taxon>Alteromonadales</taxon>
        <taxon>Shewanellaceae</taxon>
        <taxon>Shewanella</taxon>
    </lineage>
</organism>
<dbReference type="Pfam" id="PF07606">
    <property type="entry name" value="DUF1569"/>
    <property type="match status" value="1"/>
</dbReference>
<keyword evidence="3" id="KW-1185">Reference proteome</keyword>
<keyword evidence="1" id="KW-0472">Membrane</keyword>
<protein>
    <submittedName>
        <fullName evidence="2">DUF1569 domain-containing protein</fullName>
    </submittedName>
</protein>
<feature type="transmembrane region" description="Helical" evidence="1">
    <location>
        <begin position="9"/>
        <end position="29"/>
    </location>
</feature>
<reference evidence="2 3" key="1">
    <citation type="submission" date="2019-02" db="EMBL/GenBank/DDBJ databases">
        <title>Shewanella sp. D4-2 isolated from Dokdo Island.</title>
        <authorList>
            <person name="Baek K."/>
        </authorList>
    </citation>
    <scope>NUCLEOTIDE SEQUENCE [LARGE SCALE GENOMIC DNA]</scope>
    <source>
        <strain evidence="2 3">D4-2</strain>
    </source>
</reference>
<dbReference type="Proteomes" id="UP000291106">
    <property type="component" value="Chromosome"/>
</dbReference>
<dbReference type="RefSeq" id="WP_130599461.1">
    <property type="nucleotide sequence ID" value="NZ_CP036200.1"/>
</dbReference>